<keyword evidence="3" id="KW-0378">Hydrolase</keyword>
<evidence type="ECO:0000256" key="1">
    <source>
        <dbReference type="ARBA" id="ARBA00022747"/>
    </source>
</evidence>
<keyword evidence="4" id="KW-1185">Reference proteome</keyword>
<dbReference type="GO" id="GO:0003677">
    <property type="term" value="F:DNA binding"/>
    <property type="evidence" value="ECO:0007669"/>
    <property type="project" value="UniProtKB-KW"/>
</dbReference>
<evidence type="ECO:0000313" key="3">
    <source>
        <dbReference type="EMBL" id="RDY21262.1"/>
    </source>
</evidence>
<dbReference type="SUPFAM" id="SSF116734">
    <property type="entry name" value="DNA methylase specificity domain"/>
    <property type="match status" value="1"/>
</dbReference>
<dbReference type="Proteomes" id="UP000093352">
    <property type="component" value="Unassembled WGS sequence"/>
</dbReference>
<dbReference type="GO" id="GO:0004519">
    <property type="term" value="F:endonuclease activity"/>
    <property type="evidence" value="ECO:0007669"/>
    <property type="project" value="UniProtKB-KW"/>
</dbReference>
<dbReference type="InterPro" id="IPR044946">
    <property type="entry name" value="Restrct_endonuc_typeI_TRD_sf"/>
</dbReference>
<keyword evidence="2" id="KW-0238">DNA-binding</keyword>
<evidence type="ECO:0000256" key="2">
    <source>
        <dbReference type="ARBA" id="ARBA00023125"/>
    </source>
</evidence>
<sequence length="199" mass="22875">MPSHWHICQLGSVARISTEVFSPSKNPNVEVEHYSIPSYDEKRYPVFESSDDIKSNKYRLTHNSVMISKLNPNTKRIWRPYCISNTPVCSTEFIVYEPVKVSYRDFVYSIIDSEKFSNFLCAHTTGSTNSRQRVTPSITLNYDIVLPDDETICMFSSIVSPMYDTIENNIKENQLLAETRDKLLPKLMSGELDVSDIDL</sequence>
<dbReference type="STRING" id="1871336.BBG48_03250"/>
<name>A0A371IL98_9FIRM</name>
<dbReference type="GO" id="GO:0009307">
    <property type="term" value="P:DNA restriction-modification system"/>
    <property type="evidence" value="ECO:0007669"/>
    <property type="project" value="UniProtKB-KW"/>
</dbReference>
<dbReference type="Gene3D" id="3.90.220.20">
    <property type="entry name" value="DNA methylase specificity domains"/>
    <property type="match status" value="1"/>
</dbReference>
<reference evidence="3 4" key="1">
    <citation type="journal article" date="2016" name="Genome Announc.">
        <title>Draft Genome Sequence of Criibacterium bergeronii gen. nov., sp. nov., Strain CCRI-22567T, Isolated from a Vaginal Sample from a Woman with Bacterial Vaginosis.</title>
        <authorList>
            <person name="Maheux A.F."/>
            <person name="Berube E."/>
            <person name="Boudreau D.K."/>
            <person name="Raymond F."/>
            <person name="Corbeil J."/>
            <person name="Roy P.H."/>
            <person name="Boissinot M."/>
            <person name="Omar R.F."/>
        </authorList>
    </citation>
    <scope>NUCLEOTIDE SEQUENCE [LARGE SCALE GENOMIC DNA]</scope>
    <source>
        <strain evidence="3 4">CCRI-22567</strain>
    </source>
</reference>
<proteinExistence type="predicted"/>
<comment type="caution">
    <text evidence="3">The sequence shown here is derived from an EMBL/GenBank/DDBJ whole genome shotgun (WGS) entry which is preliminary data.</text>
</comment>
<dbReference type="PANTHER" id="PTHR30408:SF13">
    <property type="entry name" value="TYPE I RESTRICTION ENZYME HINDI SPECIFICITY SUBUNIT"/>
    <property type="match status" value="1"/>
</dbReference>
<accession>A0A371IL98</accession>
<gene>
    <name evidence="3" type="ORF">BBG48_005615</name>
</gene>
<dbReference type="PANTHER" id="PTHR30408">
    <property type="entry name" value="TYPE-1 RESTRICTION ENZYME ECOKI SPECIFICITY PROTEIN"/>
    <property type="match status" value="1"/>
</dbReference>
<dbReference type="EMBL" id="MBEW02000009">
    <property type="protein sequence ID" value="RDY21262.1"/>
    <property type="molecule type" value="Genomic_DNA"/>
</dbReference>
<dbReference type="AlphaFoldDB" id="A0A371IL98"/>
<protein>
    <submittedName>
        <fullName evidence="3">Restriction endonuclease subunit S</fullName>
    </submittedName>
</protein>
<evidence type="ECO:0000313" key="4">
    <source>
        <dbReference type="Proteomes" id="UP000093352"/>
    </source>
</evidence>
<keyword evidence="3" id="KW-0255">Endonuclease</keyword>
<keyword evidence="1" id="KW-0680">Restriction system</keyword>
<organism evidence="3 4">
    <name type="scientific">Criibacterium bergeronii</name>
    <dbReference type="NCBI Taxonomy" id="1871336"/>
    <lineage>
        <taxon>Bacteria</taxon>
        <taxon>Bacillati</taxon>
        <taxon>Bacillota</taxon>
        <taxon>Clostridia</taxon>
        <taxon>Peptostreptococcales</taxon>
        <taxon>Filifactoraceae</taxon>
        <taxon>Criibacterium</taxon>
    </lineage>
</organism>
<dbReference type="InterPro" id="IPR052021">
    <property type="entry name" value="Type-I_RS_S_subunit"/>
</dbReference>
<keyword evidence="3" id="KW-0540">Nuclease</keyword>